<feature type="domain" description="Helicase C-terminal" evidence="2">
    <location>
        <begin position="243"/>
        <end position="388"/>
    </location>
</feature>
<dbReference type="PROSITE" id="PS51194">
    <property type="entry name" value="HELICASE_CTER"/>
    <property type="match status" value="1"/>
</dbReference>
<dbReference type="GO" id="GO:0003677">
    <property type="term" value="F:DNA binding"/>
    <property type="evidence" value="ECO:0007669"/>
    <property type="project" value="InterPro"/>
</dbReference>
<keyword evidence="3" id="KW-0347">Helicase</keyword>
<keyword evidence="4" id="KW-1185">Reference proteome</keyword>
<dbReference type="InterPro" id="IPR050742">
    <property type="entry name" value="Helicase_Restrict-Modif_Enz"/>
</dbReference>
<dbReference type="SMART" id="SM00487">
    <property type="entry name" value="DEXDc"/>
    <property type="match status" value="1"/>
</dbReference>
<dbReference type="AlphaFoldDB" id="A0A150WIX5"/>
<dbReference type="SUPFAM" id="SSF57829">
    <property type="entry name" value="Zn-binding ribosomal proteins"/>
    <property type="match status" value="1"/>
</dbReference>
<dbReference type="PROSITE" id="PS51192">
    <property type="entry name" value="HELICASE_ATP_BIND_1"/>
    <property type="match status" value="1"/>
</dbReference>
<dbReference type="GO" id="GO:0004386">
    <property type="term" value="F:helicase activity"/>
    <property type="evidence" value="ECO:0007669"/>
    <property type="project" value="UniProtKB-KW"/>
</dbReference>
<dbReference type="InterPro" id="IPR027417">
    <property type="entry name" value="P-loop_NTPase"/>
</dbReference>
<keyword evidence="3" id="KW-0067">ATP-binding</keyword>
<dbReference type="InterPro" id="IPR011332">
    <property type="entry name" value="Ribosomal_zn-bd"/>
</dbReference>
<evidence type="ECO:0000259" key="1">
    <source>
        <dbReference type="PROSITE" id="PS51192"/>
    </source>
</evidence>
<accession>A0A150WIX5</accession>
<dbReference type="Gene3D" id="3.40.50.300">
    <property type="entry name" value="P-loop containing nucleotide triphosphate hydrolases"/>
    <property type="match status" value="2"/>
</dbReference>
<comment type="caution">
    <text evidence="3">The sequence shown here is derived from an EMBL/GenBank/DDBJ whole genome shotgun (WGS) entry which is preliminary data.</text>
</comment>
<dbReference type="InterPro" id="IPR006935">
    <property type="entry name" value="Helicase/UvrB_N"/>
</dbReference>
<proteinExistence type="predicted"/>
<dbReference type="GO" id="GO:0016787">
    <property type="term" value="F:hydrolase activity"/>
    <property type="evidence" value="ECO:0007669"/>
    <property type="project" value="InterPro"/>
</dbReference>
<sequence>MRLVYTLRPYQQEAVQATLKHFRKEKSPAVIVLPTGAGKSLVIAELARLARGRVLVLAHVRELVEQNHQKYQSFGLEAGIFSAGLQRKESHQKVIFGSIQSIARADDDFFKDFSLVVIDECHRVSITGETQYFQVLNKLQANNPEICVLGLTATPYRLGLGWIYNYNVHTKTQSTTEDRFFKKCIYDLTISYMIKNGYLTRPIKIDSPVACYDFSSLKLNGTSFVTTQIEAILKDQMRITPLIIKNIIDMSKDRQGVMIFTSSVNHAIEIMQSLPPYVSALVVGDTESDEREEVIAAFKARELKFLVNVSVLTTGFDAPHVDVIAILRPTESVSLYQQIIGRGLRLSPGKEDCLILDYTGQDHDLYSPEIEDDKPSKESVRVQIPCPECGVVNDFWGLVDQEGEIMEHFGRKCRGAFEDPITHEIEPCGFRFRFKLCDQCGEENDIAARSCSKCAHILVDTDKKLKEAMSLKDAHVLRVDSVVYQKSQDKKGNERLEVRYYDVDAKFLAEYFYLNSSEDAHRFYFNFIRMHNKRPEKKIFIKDVDDALKQKEKFRSPLFVVARKQKYFWSIREKIFE</sequence>
<organism evidence="3 4">
    <name type="scientific">Bdellovibrio bacteriovorus</name>
    <dbReference type="NCBI Taxonomy" id="959"/>
    <lineage>
        <taxon>Bacteria</taxon>
        <taxon>Pseudomonadati</taxon>
        <taxon>Bdellovibrionota</taxon>
        <taxon>Bdellovibrionia</taxon>
        <taxon>Bdellovibrionales</taxon>
        <taxon>Pseudobdellovibrionaceae</taxon>
        <taxon>Bdellovibrio</taxon>
    </lineage>
</organism>
<dbReference type="InterPro" id="IPR001650">
    <property type="entry name" value="Helicase_C-like"/>
</dbReference>
<evidence type="ECO:0000259" key="2">
    <source>
        <dbReference type="PROSITE" id="PS51194"/>
    </source>
</evidence>
<dbReference type="FunFam" id="3.40.50.300:FF:000794">
    <property type="entry name" value="ATP-dependent RNA helicase"/>
    <property type="match status" value="1"/>
</dbReference>
<dbReference type="SMART" id="SM00490">
    <property type="entry name" value="HELICc"/>
    <property type="match status" value="1"/>
</dbReference>
<dbReference type="Pfam" id="PF00271">
    <property type="entry name" value="Helicase_C"/>
    <property type="match status" value="1"/>
</dbReference>
<dbReference type="Proteomes" id="UP000075320">
    <property type="component" value="Unassembled WGS sequence"/>
</dbReference>
<keyword evidence="3" id="KW-0547">Nucleotide-binding</keyword>
<dbReference type="PANTHER" id="PTHR47396">
    <property type="entry name" value="TYPE I RESTRICTION ENZYME ECOKI R PROTEIN"/>
    <property type="match status" value="1"/>
</dbReference>
<reference evidence="3 4" key="1">
    <citation type="submission" date="2016-03" db="EMBL/GenBank/DDBJ databases">
        <authorList>
            <person name="Ploux O."/>
        </authorList>
    </citation>
    <scope>NUCLEOTIDE SEQUENCE [LARGE SCALE GENOMIC DNA]</scope>
    <source>
        <strain evidence="3 4">R0</strain>
    </source>
</reference>
<gene>
    <name evidence="3" type="ORF">AZI86_12900</name>
</gene>
<dbReference type="InterPro" id="IPR014001">
    <property type="entry name" value="Helicase_ATP-bd"/>
</dbReference>
<feature type="domain" description="Helicase ATP-binding" evidence="1">
    <location>
        <begin position="20"/>
        <end position="173"/>
    </location>
</feature>
<dbReference type="EMBL" id="LUKE01000003">
    <property type="protein sequence ID" value="KYG63718.1"/>
    <property type="molecule type" value="Genomic_DNA"/>
</dbReference>
<dbReference type="CDD" id="cd17926">
    <property type="entry name" value="DEXHc_RE"/>
    <property type="match status" value="1"/>
</dbReference>
<dbReference type="GO" id="GO:0005524">
    <property type="term" value="F:ATP binding"/>
    <property type="evidence" value="ECO:0007669"/>
    <property type="project" value="InterPro"/>
</dbReference>
<dbReference type="GO" id="GO:0005829">
    <property type="term" value="C:cytosol"/>
    <property type="evidence" value="ECO:0007669"/>
    <property type="project" value="TreeGrafter"/>
</dbReference>
<dbReference type="GO" id="GO:0006412">
    <property type="term" value="P:translation"/>
    <property type="evidence" value="ECO:0007669"/>
    <property type="project" value="InterPro"/>
</dbReference>
<name>A0A150WIX5_BDEBC</name>
<protein>
    <submittedName>
        <fullName evidence="3">ATP-dependent helicase</fullName>
    </submittedName>
</protein>
<evidence type="ECO:0000313" key="3">
    <source>
        <dbReference type="EMBL" id="KYG63718.1"/>
    </source>
</evidence>
<dbReference type="PANTHER" id="PTHR47396:SF1">
    <property type="entry name" value="ATP-DEPENDENT HELICASE IRC3-RELATED"/>
    <property type="match status" value="1"/>
</dbReference>
<dbReference type="SUPFAM" id="SSF52540">
    <property type="entry name" value="P-loop containing nucleoside triphosphate hydrolases"/>
    <property type="match status" value="1"/>
</dbReference>
<dbReference type="Pfam" id="PF04851">
    <property type="entry name" value="ResIII"/>
    <property type="match status" value="1"/>
</dbReference>
<keyword evidence="3" id="KW-0378">Hydrolase</keyword>
<evidence type="ECO:0000313" key="4">
    <source>
        <dbReference type="Proteomes" id="UP000075320"/>
    </source>
</evidence>